<feature type="compositionally biased region" description="Basic residues" evidence="1">
    <location>
        <begin position="72"/>
        <end position="83"/>
    </location>
</feature>
<feature type="region of interest" description="Disordered" evidence="1">
    <location>
        <begin position="58"/>
        <end position="83"/>
    </location>
</feature>
<gene>
    <name evidence="2" type="ORF">BOKJ2_LOCUS11331</name>
</gene>
<evidence type="ECO:0000256" key="1">
    <source>
        <dbReference type="SAM" id="MobiDB-lite"/>
    </source>
</evidence>
<comment type="caution">
    <text evidence="2">The sequence shown here is derived from an EMBL/GenBank/DDBJ whole genome shotgun (WGS) entry which is preliminary data.</text>
</comment>
<dbReference type="EMBL" id="CAJFCW020000005">
    <property type="protein sequence ID" value="CAG9120354.1"/>
    <property type="molecule type" value="Genomic_DNA"/>
</dbReference>
<name>A0A811L9D1_9BILA</name>
<reference evidence="2" key="1">
    <citation type="submission" date="2020-09" db="EMBL/GenBank/DDBJ databases">
        <authorList>
            <person name="Kikuchi T."/>
        </authorList>
    </citation>
    <scope>NUCLEOTIDE SEQUENCE</scope>
    <source>
        <strain evidence="2">SH1</strain>
    </source>
</reference>
<dbReference type="AlphaFoldDB" id="A0A811L9D1"/>
<accession>A0A811L9D1</accession>
<dbReference type="EMBL" id="CAJFDH010000005">
    <property type="protein sequence ID" value="CAD5224943.1"/>
    <property type="molecule type" value="Genomic_DNA"/>
</dbReference>
<proteinExistence type="predicted"/>
<dbReference type="Proteomes" id="UP000783686">
    <property type="component" value="Unassembled WGS sequence"/>
</dbReference>
<evidence type="ECO:0000313" key="3">
    <source>
        <dbReference type="Proteomes" id="UP000614601"/>
    </source>
</evidence>
<keyword evidence="3" id="KW-1185">Reference proteome</keyword>
<dbReference type="OrthoDB" id="5837985at2759"/>
<sequence>MLYFEIFSLPPSITMAGSADAAKNFLESAFNKTKEVVSTAGESAKGFANVAIENVQKIIPGQQPPPRPARSASRRNCRARRSRRRCHSVVGSFTLSDR</sequence>
<evidence type="ECO:0000313" key="2">
    <source>
        <dbReference type="EMBL" id="CAD5224943.1"/>
    </source>
</evidence>
<protein>
    <submittedName>
        <fullName evidence="2">Uncharacterized protein</fullName>
    </submittedName>
</protein>
<dbReference type="Proteomes" id="UP000614601">
    <property type="component" value="Unassembled WGS sequence"/>
</dbReference>
<organism evidence="2 3">
    <name type="scientific">Bursaphelenchus okinawaensis</name>
    <dbReference type="NCBI Taxonomy" id="465554"/>
    <lineage>
        <taxon>Eukaryota</taxon>
        <taxon>Metazoa</taxon>
        <taxon>Ecdysozoa</taxon>
        <taxon>Nematoda</taxon>
        <taxon>Chromadorea</taxon>
        <taxon>Rhabditida</taxon>
        <taxon>Tylenchina</taxon>
        <taxon>Tylenchomorpha</taxon>
        <taxon>Aphelenchoidea</taxon>
        <taxon>Aphelenchoididae</taxon>
        <taxon>Bursaphelenchus</taxon>
    </lineage>
</organism>